<keyword evidence="5" id="KW-1185">Reference proteome</keyword>
<dbReference type="PANTHER" id="PTHR24347">
    <property type="entry name" value="SERINE/THREONINE-PROTEIN KINASE"/>
    <property type="match status" value="1"/>
</dbReference>
<proteinExistence type="predicted"/>
<dbReference type="PROSITE" id="PS50965">
    <property type="entry name" value="NERD"/>
    <property type="match status" value="1"/>
</dbReference>
<sequence>MEGGSVTPGANSGSSSVRWYQRKQSDYAWEQEGLDFIKRQMPDAEPYRAWATFSFTAASSRSNECDLLIAVPSGLYLLELKAHPGRVVNHGSTWRFTDRHSGRVRTLPNPLEMTNLKAKELRGQLTRAAQKVGYTGRVPWIEPIVFLTDAGLRSELDEFQTPNVYARHANSGLPTVWDDLLARPPHREADRIRPEFASRVLPQLMTAIGILPATAHLRYGDFWKLDPKALDAGPFWEDRLVRRDDGQLDEQGRLRIYLISSGTSKADAEKAHRAAKREYQVLQGIDHRGIAQARQFGEHQGRPAILFRHHESDLRLDAYLATFSDSLTSETRLGLVRQLAEALKYAHDRMLYHRALSPRSIYVSCRPDGSSPVLRLIDWQTAARDFETTSLRSIGDSSLDGAFIEDTALRYLAPEAEHQYPDPVEMDVFSLGSVSYLVLTSRPPASSRSELVERVGTDGGLQVSAVDDTLPPEIGDLIYDASRSDVVLRLDSAAAFLDRLDDAEEDATPMPAGRSFVDPLEAIAGQEVDEEWFVRRVLGTGATARALQVERLRETDDGAVVDERVFKVALDEDSRAARLHDEAEALRKVTGGTIVQLLDGPRLIGGHTALELELAGEVSLAKHLREEGRLSYHDLENFGRELILAMYQLEAAEIHHRDIKPDNLGIHRRANRSRQLKLFDFSLAKASPTDTVGTRGYLDPFVHTTRRQFYDDHAERYAAAVTLYEMATGERPLWGEGINAPTVTQDETPQIEGHLFDDRLRDGLTAFFKRALHRDTAHRFTSLREMDDLWRSVFTEADKARPATTQETVRNTAADRSDIEVLDRAAEAAKLTTPLSAAGLSPRAASVADGLGATTVGELLDIPASTITRARGAGALTRRELTRRHRQWSAKLRTDTGAADGPDSEKLAVPVDVERQSVELLLERLLTKPKINSKDKGPNVERLTLGLPRVDGSVADISTWPVQRLVADAVGLTQPSVSTKYVSSLRKWQTFDWMDTIRREVVEVLGDLGRIATAPEVAAEFLARHGSTENDPVIALRNASAIIRAAVDTELLLPGKDDLERSEPALAVLRRNDRVLLAAESLDGSDDPSPSELGDYAIALGQAADGISKRDPLPSSATALRDLHAVERPEGMSPLADTRLLSLAASMSAHSAASRRLELYPLDLGLVRGLRISQAAAGVSDDGITLDALLAKVRVRFPEISLGTPSPIDVGEALRDAGSSLTFDPVKNRFCPPRPAESLRPARSSSRTLTSIDHAALNTGRSSSELITARLVDGHRLGGFLALKVKAKNLPGTATLVASEHDVEAVDLGRLFLTELRALVKERNQGWDRVLVADTRVGRDGTVPPGLASYVSVSWQRVQNRLMATMAEAGPRSVLFLHNAGLIGRYFDAGGHSFLTELQRAARDPQATPHGLWLLCPMETAGEAPSLASQIVGTEGDHEVLLLRSKYLDELHKGEVA</sequence>
<dbReference type="NCBIfam" id="NF033442">
    <property type="entry name" value="BREX_PglW"/>
    <property type="match status" value="1"/>
</dbReference>
<dbReference type="InterPro" id="IPR017441">
    <property type="entry name" value="Protein_kinase_ATP_BS"/>
</dbReference>
<dbReference type="InterPro" id="IPR049832">
    <property type="entry name" value="BREX_PglW"/>
</dbReference>
<dbReference type="Pfam" id="PF00069">
    <property type="entry name" value="Pkinase"/>
    <property type="match status" value="2"/>
</dbReference>
<dbReference type="SUPFAM" id="SSF56112">
    <property type="entry name" value="Protein kinase-like (PK-like)"/>
    <property type="match status" value="2"/>
</dbReference>
<evidence type="ECO:0000256" key="1">
    <source>
        <dbReference type="PROSITE-ProRule" id="PRU10141"/>
    </source>
</evidence>
<dbReference type="InterPro" id="IPR000719">
    <property type="entry name" value="Prot_kinase_dom"/>
</dbReference>
<organism evidence="4 5">
    <name type="scientific">Amycolatopsis azurea DSM 43854</name>
    <dbReference type="NCBI Taxonomy" id="1238180"/>
    <lineage>
        <taxon>Bacteria</taxon>
        <taxon>Bacillati</taxon>
        <taxon>Actinomycetota</taxon>
        <taxon>Actinomycetes</taxon>
        <taxon>Pseudonocardiales</taxon>
        <taxon>Pseudonocardiaceae</taxon>
        <taxon>Amycolatopsis</taxon>
    </lineage>
</organism>
<feature type="domain" description="Protein kinase" evidence="2">
    <location>
        <begin position="532"/>
        <end position="794"/>
    </location>
</feature>
<evidence type="ECO:0000259" key="3">
    <source>
        <dbReference type="PROSITE" id="PS50965"/>
    </source>
</evidence>
<protein>
    <recommendedName>
        <fullName evidence="6">Serine/threonine protein kinase</fullName>
    </recommendedName>
</protein>
<dbReference type="InterPro" id="IPR011009">
    <property type="entry name" value="Kinase-like_dom_sf"/>
</dbReference>
<accession>A0ABX3J7I6</accession>
<dbReference type="SMART" id="SM00220">
    <property type="entry name" value="S_TKc"/>
    <property type="match status" value="1"/>
</dbReference>
<dbReference type="Gene3D" id="1.10.510.10">
    <property type="entry name" value="Transferase(Phosphotransferase) domain 1"/>
    <property type="match status" value="2"/>
</dbReference>
<feature type="domain" description="Protein kinase" evidence="2">
    <location>
        <begin position="224"/>
        <end position="517"/>
    </location>
</feature>
<evidence type="ECO:0000313" key="4">
    <source>
        <dbReference type="EMBL" id="OOC03660.1"/>
    </source>
</evidence>
<evidence type="ECO:0000313" key="5">
    <source>
        <dbReference type="Proteomes" id="UP000188551"/>
    </source>
</evidence>
<keyword evidence="1" id="KW-0547">Nucleotide-binding</keyword>
<dbReference type="EMBL" id="MUXN01000020">
    <property type="protein sequence ID" value="OOC03660.1"/>
    <property type="molecule type" value="Genomic_DNA"/>
</dbReference>
<feature type="binding site" evidence="1">
    <location>
        <position position="567"/>
    </location>
    <ligand>
        <name>ATP</name>
        <dbReference type="ChEBI" id="CHEBI:30616"/>
    </ligand>
</feature>
<dbReference type="Pfam" id="PF08378">
    <property type="entry name" value="NERD"/>
    <property type="match status" value="1"/>
</dbReference>
<name>A0ABX3J7I6_9PSEU</name>
<comment type="caution">
    <text evidence="4">The sequence shown here is derived from an EMBL/GenBank/DDBJ whole genome shotgun (WGS) entry which is preliminary data.</text>
</comment>
<evidence type="ECO:0000259" key="2">
    <source>
        <dbReference type="PROSITE" id="PS50011"/>
    </source>
</evidence>
<gene>
    <name evidence="4" type="ORF">B0293_25615</name>
</gene>
<keyword evidence="1" id="KW-0067">ATP-binding</keyword>
<dbReference type="InterPro" id="IPR011528">
    <property type="entry name" value="NERD"/>
</dbReference>
<reference evidence="4 5" key="1">
    <citation type="submission" date="2017-02" db="EMBL/GenBank/DDBJ databases">
        <title>Amycolatopsis azurea DSM 43854 draft genome.</title>
        <authorList>
            <person name="Mayilraj S."/>
        </authorList>
    </citation>
    <scope>NUCLEOTIDE SEQUENCE [LARGE SCALE GENOMIC DNA]</scope>
    <source>
        <strain evidence="4 5">DSM 43854</strain>
    </source>
</reference>
<evidence type="ECO:0008006" key="6">
    <source>
        <dbReference type="Google" id="ProtNLM"/>
    </source>
</evidence>
<dbReference type="Proteomes" id="UP000188551">
    <property type="component" value="Unassembled WGS sequence"/>
</dbReference>
<feature type="domain" description="NERD" evidence="3">
    <location>
        <begin position="25"/>
        <end position="144"/>
    </location>
</feature>
<dbReference type="PROSITE" id="PS50011">
    <property type="entry name" value="PROTEIN_KINASE_DOM"/>
    <property type="match status" value="2"/>
</dbReference>
<dbReference type="PROSITE" id="PS00107">
    <property type="entry name" value="PROTEIN_KINASE_ATP"/>
    <property type="match status" value="1"/>
</dbReference>